<feature type="transmembrane region" description="Helical" evidence="9">
    <location>
        <begin position="108"/>
        <end position="129"/>
    </location>
</feature>
<feature type="domain" description="Histidine kinase/HSP90-like ATPase" evidence="10">
    <location>
        <begin position="320"/>
        <end position="411"/>
    </location>
</feature>
<feature type="transmembrane region" description="Helical" evidence="9">
    <location>
        <begin position="167"/>
        <end position="185"/>
    </location>
</feature>
<keyword evidence="8" id="KW-0902">Two-component regulatory system</keyword>
<dbReference type="Proteomes" id="UP001165074">
    <property type="component" value="Unassembled WGS sequence"/>
</dbReference>
<evidence type="ECO:0000256" key="6">
    <source>
        <dbReference type="ARBA" id="ARBA00022777"/>
    </source>
</evidence>
<keyword evidence="6" id="KW-0418">Kinase</keyword>
<dbReference type="Gene3D" id="1.20.5.1930">
    <property type="match status" value="1"/>
</dbReference>
<dbReference type="InterPro" id="IPR003594">
    <property type="entry name" value="HATPase_dom"/>
</dbReference>
<dbReference type="GO" id="GO:0016020">
    <property type="term" value="C:membrane"/>
    <property type="evidence" value="ECO:0007669"/>
    <property type="project" value="InterPro"/>
</dbReference>
<evidence type="ECO:0000256" key="3">
    <source>
        <dbReference type="ARBA" id="ARBA00022553"/>
    </source>
</evidence>
<dbReference type="PANTHER" id="PTHR24421">
    <property type="entry name" value="NITRATE/NITRITE SENSOR PROTEIN NARX-RELATED"/>
    <property type="match status" value="1"/>
</dbReference>
<keyword evidence="3" id="KW-0597">Phosphoprotein</keyword>
<keyword evidence="9" id="KW-0812">Transmembrane</keyword>
<proteinExistence type="predicted"/>
<evidence type="ECO:0000259" key="10">
    <source>
        <dbReference type="SMART" id="SM00387"/>
    </source>
</evidence>
<keyword evidence="4" id="KW-0808">Transferase</keyword>
<dbReference type="GO" id="GO:0046983">
    <property type="term" value="F:protein dimerization activity"/>
    <property type="evidence" value="ECO:0007669"/>
    <property type="project" value="InterPro"/>
</dbReference>
<feature type="transmembrane region" description="Helical" evidence="9">
    <location>
        <begin position="136"/>
        <end position="155"/>
    </location>
</feature>
<dbReference type="AlphaFoldDB" id="A0A9W6VWN6"/>
<dbReference type="SUPFAM" id="SSF55874">
    <property type="entry name" value="ATPase domain of HSP90 chaperone/DNA topoisomerase II/histidine kinase"/>
    <property type="match status" value="1"/>
</dbReference>
<dbReference type="Pfam" id="PF02518">
    <property type="entry name" value="HATPase_c"/>
    <property type="match status" value="1"/>
</dbReference>
<evidence type="ECO:0000256" key="2">
    <source>
        <dbReference type="ARBA" id="ARBA00012438"/>
    </source>
</evidence>
<feature type="transmembrane region" description="Helical" evidence="9">
    <location>
        <begin position="84"/>
        <end position="102"/>
    </location>
</feature>
<dbReference type="PANTHER" id="PTHR24421:SF10">
    <property type="entry name" value="NITRATE_NITRITE SENSOR PROTEIN NARQ"/>
    <property type="match status" value="1"/>
</dbReference>
<keyword evidence="9" id="KW-0472">Membrane</keyword>
<protein>
    <recommendedName>
        <fullName evidence="2">histidine kinase</fullName>
        <ecNumber evidence="2">2.7.13.3</ecNumber>
    </recommendedName>
</protein>
<evidence type="ECO:0000256" key="5">
    <source>
        <dbReference type="ARBA" id="ARBA00022741"/>
    </source>
</evidence>
<evidence type="ECO:0000256" key="1">
    <source>
        <dbReference type="ARBA" id="ARBA00000085"/>
    </source>
</evidence>
<feature type="transmembrane region" description="Helical" evidence="9">
    <location>
        <begin position="62"/>
        <end position="79"/>
    </location>
</feature>
<keyword evidence="12" id="KW-1185">Reference proteome</keyword>
<evidence type="ECO:0000313" key="11">
    <source>
        <dbReference type="EMBL" id="GLY82419.1"/>
    </source>
</evidence>
<dbReference type="Pfam" id="PF07730">
    <property type="entry name" value="HisKA_3"/>
    <property type="match status" value="1"/>
</dbReference>
<evidence type="ECO:0000256" key="8">
    <source>
        <dbReference type="ARBA" id="ARBA00023012"/>
    </source>
</evidence>
<reference evidence="11" key="1">
    <citation type="submission" date="2023-03" db="EMBL/GenBank/DDBJ databases">
        <title>Actinoallomurus iriomotensis NBRC 103684.</title>
        <authorList>
            <person name="Ichikawa N."/>
            <person name="Sato H."/>
            <person name="Tonouchi N."/>
        </authorList>
    </citation>
    <scope>NUCLEOTIDE SEQUENCE</scope>
    <source>
        <strain evidence="11">NBRC 103684</strain>
    </source>
</reference>
<evidence type="ECO:0000256" key="4">
    <source>
        <dbReference type="ARBA" id="ARBA00022679"/>
    </source>
</evidence>
<dbReference type="InterPro" id="IPR050482">
    <property type="entry name" value="Sensor_HK_TwoCompSys"/>
</dbReference>
<comment type="caution">
    <text evidence="11">The sequence shown here is derived from an EMBL/GenBank/DDBJ whole genome shotgun (WGS) entry which is preliminary data.</text>
</comment>
<accession>A0A9W6VWN6</accession>
<dbReference type="SMART" id="SM00387">
    <property type="entry name" value="HATPase_c"/>
    <property type="match status" value="1"/>
</dbReference>
<evidence type="ECO:0000256" key="9">
    <source>
        <dbReference type="SAM" id="Phobius"/>
    </source>
</evidence>
<sequence>MTWRDAAGYDRRMPTAPRPPLLRRMPPRVRTVLAWCGVGAYPILLCLQAVSGPHDPAPGLFGTRYLLPALVVLAPAGLLRRRPLTGLTLMLVPLVLVATRLVRFEDFGYQLVVRNIQVLAIDVAVGVIAAGHRRKVSVTAAAVALLVQVACATFYEAGPFPMVADQRLPTTAAGMALVLVVVWQIGHSVRQRREYAEARREQAATQAVQAERLRIARELHDMIAHSIGVIAIQAGVGSRVMDTQPAEARNALNAIEDTSRETLAGLRRMLGALRRTEPGSAPRDPSPGLADLDGLVARSAEAGVRVDVRRLGEELDLPADIDLSAFRIVQEAVTNVIRHAGADECRVVLDHRDEELRIEVTDDGRGDAGTPGTGYGIAGMRERAALLDGRFSAGPRPEGGFFVSVRLPIPAGVR</sequence>
<keyword evidence="5" id="KW-0547">Nucleotide-binding</keyword>
<comment type="catalytic activity">
    <reaction evidence="1">
        <text>ATP + protein L-histidine = ADP + protein N-phospho-L-histidine.</text>
        <dbReference type="EC" id="2.7.13.3"/>
    </reaction>
</comment>
<organism evidence="11 12">
    <name type="scientific">Actinoallomurus iriomotensis</name>
    <dbReference type="NCBI Taxonomy" id="478107"/>
    <lineage>
        <taxon>Bacteria</taxon>
        <taxon>Bacillati</taxon>
        <taxon>Actinomycetota</taxon>
        <taxon>Actinomycetes</taxon>
        <taxon>Streptosporangiales</taxon>
        <taxon>Thermomonosporaceae</taxon>
        <taxon>Actinoallomurus</taxon>
    </lineage>
</organism>
<dbReference type="InterPro" id="IPR011712">
    <property type="entry name" value="Sig_transdc_His_kin_sub3_dim/P"/>
</dbReference>
<evidence type="ECO:0000313" key="12">
    <source>
        <dbReference type="Proteomes" id="UP001165074"/>
    </source>
</evidence>
<name>A0A9W6VWN6_9ACTN</name>
<dbReference type="EMBL" id="BSTK01000001">
    <property type="protein sequence ID" value="GLY82419.1"/>
    <property type="molecule type" value="Genomic_DNA"/>
</dbReference>
<dbReference type="Gene3D" id="3.30.565.10">
    <property type="entry name" value="Histidine kinase-like ATPase, C-terminal domain"/>
    <property type="match status" value="1"/>
</dbReference>
<evidence type="ECO:0000256" key="7">
    <source>
        <dbReference type="ARBA" id="ARBA00022840"/>
    </source>
</evidence>
<dbReference type="CDD" id="cd16917">
    <property type="entry name" value="HATPase_UhpB-NarQ-NarX-like"/>
    <property type="match status" value="1"/>
</dbReference>
<keyword evidence="9" id="KW-1133">Transmembrane helix</keyword>
<keyword evidence="7" id="KW-0067">ATP-binding</keyword>
<dbReference type="GO" id="GO:0000155">
    <property type="term" value="F:phosphorelay sensor kinase activity"/>
    <property type="evidence" value="ECO:0007669"/>
    <property type="project" value="InterPro"/>
</dbReference>
<dbReference type="EC" id="2.7.13.3" evidence="2"/>
<feature type="transmembrane region" description="Helical" evidence="9">
    <location>
        <begin position="32"/>
        <end position="50"/>
    </location>
</feature>
<dbReference type="GO" id="GO:0005524">
    <property type="term" value="F:ATP binding"/>
    <property type="evidence" value="ECO:0007669"/>
    <property type="project" value="UniProtKB-KW"/>
</dbReference>
<dbReference type="InterPro" id="IPR036890">
    <property type="entry name" value="HATPase_C_sf"/>
</dbReference>
<gene>
    <name evidence="11" type="ORF">Airi02_003510</name>
</gene>